<evidence type="ECO:0000259" key="1">
    <source>
        <dbReference type="Pfam" id="PF13021"/>
    </source>
</evidence>
<reference evidence="2 3" key="1">
    <citation type="submission" date="2016-05" db="EMBL/GenBank/DDBJ databases">
        <title>Microbial solvent formation.</title>
        <authorList>
            <person name="Poehlein A."/>
            <person name="Montoya Solano J.D."/>
            <person name="Flitsch S."/>
            <person name="Krabben P."/>
            <person name="Duerre P."/>
            <person name="Daniel R."/>
        </authorList>
    </citation>
    <scope>NUCLEOTIDE SEQUENCE [LARGE SCALE GENOMIC DNA]</scope>
    <source>
        <strain evidence="2 3">DSM 53</strain>
    </source>
</reference>
<comment type="caution">
    <text evidence="2">The sequence shown here is derived from an EMBL/GenBank/DDBJ whole genome shotgun (WGS) entry which is preliminary data.</text>
</comment>
<proteinExistence type="predicted"/>
<sequence length="213" mass="25502">MLRERISLCVEKLGMKRLENPIFYNSPIGIRFEISEPWGDVYCNGELSPKYLQETFKKVLTIYEGLPCKFDTLLWTIYPNEYNEYGRNFLKNFMEITELPLPQEKYSEMVYLGDDSDERIEKISYYWDLRTNVININKLLEEISKADIGGFSELVSAIFLFDTNLNVLFHYYDDRGLDIVSEKRETIYPLYKNYNEWILDHDRENIDKVFRNN</sequence>
<name>A0A1S8S273_CLOBE</name>
<organism evidence="2 3">
    <name type="scientific">Clostridium beijerinckii</name>
    <name type="common">Clostridium MP</name>
    <dbReference type="NCBI Taxonomy" id="1520"/>
    <lineage>
        <taxon>Bacteria</taxon>
        <taxon>Bacillati</taxon>
        <taxon>Bacillota</taxon>
        <taxon>Clostridia</taxon>
        <taxon>Eubacteriales</taxon>
        <taxon>Clostridiaceae</taxon>
        <taxon>Clostridium</taxon>
    </lineage>
</organism>
<gene>
    <name evidence="2" type="ORF">CLBCK_34020</name>
</gene>
<protein>
    <recommendedName>
        <fullName evidence="1">DUF3885 domain-containing protein</fullName>
    </recommendedName>
</protein>
<evidence type="ECO:0000313" key="3">
    <source>
        <dbReference type="Proteomes" id="UP000190973"/>
    </source>
</evidence>
<accession>A0A1S8S273</accession>
<dbReference type="AlphaFoldDB" id="A0A1S8S273"/>
<dbReference type="InterPro" id="IPR024976">
    <property type="entry name" value="DUF3885"/>
</dbReference>
<feature type="domain" description="DUF3885" evidence="1">
    <location>
        <begin position="17"/>
        <end position="202"/>
    </location>
</feature>
<evidence type="ECO:0000313" key="2">
    <source>
        <dbReference type="EMBL" id="OOM59571.1"/>
    </source>
</evidence>
<dbReference type="RefSeq" id="WP_077839795.1">
    <property type="nucleotide sequence ID" value="NZ_JABTAE010000001.1"/>
</dbReference>
<dbReference type="Proteomes" id="UP000190973">
    <property type="component" value="Unassembled WGS sequence"/>
</dbReference>
<dbReference type="Pfam" id="PF13021">
    <property type="entry name" value="DUF3885"/>
    <property type="match status" value="1"/>
</dbReference>
<dbReference type="EMBL" id="LZZI01000071">
    <property type="protein sequence ID" value="OOM59571.1"/>
    <property type="molecule type" value="Genomic_DNA"/>
</dbReference>